<feature type="binding site" evidence="7">
    <location>
        <position position="270"/>
    </location>
    <ligand>
        <name>substrate</name>
    </ligand>
</feature>
<keyword evidence="4 5" id="KW-0119">Carbohydrate metabolism</keyword>
<dbReference type="GO" id="GO:0008448">
    <property type="term" value="F:N-acetylglucosamine-6-phosphate deacetylase activity"/>
    <property type="evidence" value="ECO:0007669"/>
    <property type="project" value="InterPro"/>
</dbReference>
<keyword evidence="3 5" id="KW-0378">Hydrolase</keyword>
<dbReference type="RefSeq" id="WP_066837023.1">
    <property type="nucleotide sequence ID" value="NZ_LSTQ01000001.1"/>
</dbReference>
<feature type="binding site" evidence="7">
    <location>
        <position position="151"/>
    </location>
    <ligand>
        <name>substrate</name>
    </ligand>
</feature>
<feature type="active site" description="Proton donor/acceptor" evidence="6">
    <location>
        <position position="292"/>
    </location>
</feature>
<dbReference type="Gene3D" id="2.30.40.10">
    <property type="entry name" value="Urease, subunit C, domain 1"/>
    <property type="match status" value="1"/>
</dbReference>
<evidence type="ECO:0000256" key="3">
    <source>
        <dbReference type="ARBA" id="ARBA00022801"/>
    </source>
</evidence>
<feature type="binding site" evidence="7">
    <location>
        <position position="243"/>
    </location>
    <ligand>
        <name>substrate</name>
    </ligand>
</feature>
<name>A0A177IW77_9CORY</name>
<evidence type="ECO:0000313" key="10">
    <source>
        <dbReference type="EMBL" id="OAH32541.1"/>
    </source>
</evidence>
<evidence type="ECO:0000256" key="1">
    <source>
        <dbReference type="ARBA" id="ARBA00010716"/>
    </source>
</evidence>
<feature type="binding site" evidence="7">
    <location>
        <begin position="326"/>
        <end position="328"/>
    </location>
    <ligand>
        <name>substrate</name>
    </ligand>
</feature>
<feature type="binding site" evidence="8">
    <location>
        <position position="232"/>
    </location>
    <ligand>
        <name>Zn(2+)</name>
        <dbReference type="ChEBI" id="CHEBI:29105"/>
    </ligand>
</feature>
<gene>
    <name evidence="10" type="ORF">AYJ05_02385</name>
</gene>
<dbReference type="Pfam" id="PF01979">
    <property type="entry name" value="Amidohydro_1"/>
    <property type="match status" value="1"/>
</dbReference>
<evidence type="ECO:0000256" key="6">
    <source>
        <dbReference type="PIRSR" id="PIRSR038994-1"/>
    </source>
</evidence>
<comment type="similarity">
    <text evidence="1 5">Belongs to the metallo-dependent hydrolases superfamily. NagA family.</text>
</comment>
<keyword evidence="2 8" id="KW-0479">Metal-binding</keyword>
<sequence length="400" mass="41039">MPAQPAYRADVAPFSGEIAGLLYDGLQPPRRATLRLDAGVVTDISDIPDTGDVEDRDLTTMSEPLIVPGFVDLHNHGGAGGGFPNGTVEECIEAALYHRQRGTTTLWASLVSAPGAELIAQTKLLAGLAEQGLIAGIHMEGPFISACRCGAQNPAHIIDGDPQLFTDVIDAGRGFLKAITFAPETPNVDALFELCASHNIIASLGHTDADFTTMAEAIARGRAVGATVTATHLFNAMPQIHHRDPGAVAALLSAGACGEAGLEVIGDGVHLDDGTVDMVYNIAPDRAFAITDAMAAAGKADGSYVLGALDVTVSDGVARLTDGGAIAGGTSTLAEQFARRVARESSIEEASAFVTRNAAAIAGVPGTISRGDDGNLVVFSRLGDQAPALTIAAGCAYYPA</sequence>
<feature type="domain" description="Amidohydrolase-related" evidence="9">
    <location>
        <begin position="66"/>
        <end position="380"/>
    </location>
</feature>
<dbReference type="InterPro" id="IPR003764">
    <property type="entry name" value="GlcNAc_6-P_deAcase"/>
</dbReference>
<dbReference type="Gene3D" id="3.20.20.140">
    <property type="entry name" value="Metal-dependent hydrolases"/>
    <property type="match status" value="1"/>
</dbReference>
<dbReference type="EMBL" id="LSTQ01000001">
    <property type="protein sequence ID" value="OAH32541.1"/>
    <property type="molecule type" value="Genomic_DNA"/>
</dbReference>
<keyword evidence="11" id="KW-1185">Reference proteome</keyword>
<evidence type="ECO:0000256" key="7">
    <source>
        <dbReference type="PIRSR" id="PIRSR038994-2"/>
    </source>
</evidence>
<dbReference type="InterPro" id="IPR011059">
    <property type="entry name" value="Metal-dep_hydrolase_composite"/>
</dbReference>
<dbReference type="GO" id="GO:0006046">
    <property type="term" value="P:N-acetylglucosamine catabolic process"/>
    <property type="evidence" value="ECO:0007669"/>
    <property type="project" value="TreeGrafter"/>
</dbReference>
<dbReference type="OrthoDB" id="9776488at2"/>
<evidence type="ECO:0000256" key="5">
    <source>
        <dbReference type="PIRNR" id="PIRNR038994"/>
    </source>
</evidence>
<evidence type="ECO:0000259" key="9">
    <source>
        <dbReference type="Pfam" id="PF01979"/>
    </source>
</evidence>
<evidence type="ECO:0000313" key="11">
    <source>
        <dbReference type="Proteomes" id="UP000076947"/>
    </source>
</evidence>
<comment type="caution">
    <text evidence="10">The sequence shown here is derived from an EMBL/GenBank/DDBJ whole genome shotgun (WGS) entry which is preliminary data.</text>
</comment>
<dbReference type="PANTHER" id="PTHR11113:SF14">
    <property type="entry name" value="N-ACETYLGLUCOSAMINE-6-PHOSPHATE DEACETYLASE"/>
    <property type="match status" value="1"/>
</dbReference>
<protein>
    <submittedName>
        <fullName evidence="10">N-acetylglucosamine-6-phosphate deacetylase</fullName>
    </submittedName>
</protein>
<dbReference type="PIRSF" id="PIRSF038994">
    <property type="entry name" value="NagA"/>
    <property type="match status" value="1"/>
</dbReference>
<dbReference type="SUPFAM" id="SSF51556">
    <property type="entry name" value="Metallo-dependent hydrolases"/>
    <property type="match status" value="1"/>
</dbReference>
<evidence type="ECO:0000256" key="8">
    <source>
        <dbReference type="PIRSR" id="PIRSR038994-3"/>
    </source>
</evidence>
<comment type="cofactor">
    <cofactor evidence="8">
        <name>a divalent metal cation</name>
        <dbReference type="ChEBI" id="CHEBI:60240"/>
    </cofactor>
    <text evidence="8">Binds 1 divalent metal cation per subunit.</text>
</comment>
<dbReference type="GO" id="GO:0046872">
    <property type="term" value="F:metal ion binding"/>
    <property type="evidence" value="ECO:0007669"/>
    <property type="project" value="UniProtKB-KW"/>
</dbReference>
<dbReference type="AlphaFoldDB" id="A0A177IW77"/>
<dbReference type="Proteomes" id="UP000076947">
    <property type="component" value="Unassembled WGS sequence"/>
</dbReference>
<feature type="binding site" evidence="8">
    <location>
        <position position="206"/>
    </location>
    <ligand>
        <name>Zn(2+)</name>
        <dbReference type="ChEBI" id="CHEBI:29105"/>
    </ligand>
</feature>
<organism evidence="10 11">
    <name type="scientific">Corynebacterium stationis</name>
    <dbReference type="NCBI Taxonomy" id="1705"/>
    <lineage>
        <taxon>Bacteria</taxon>
        <taxon>Bacillati</taxon>
        <taxon>Actinomycetota</taxon>
        <taxon>Actinomycetes</taxon>
        <taxon>Mycobacteriales</taxon>
        <taxon>Corynebacteriaceae</taxon>
        <taxon>Corynebacterium</taxon>
    </lineage>
</organism>
<feature type="binding site" evidence="7">
    <location>
        <begin position="235"/>
        <end position="236"/>
    </location>
    <ligand>
        <name>substrate</name>
    </ligand>
</feature>
<reference evidence="11" key="1">
    <citation type="submission" date="2016-02" db="EMBL/GenBank/DDBJ databases">
        <authorList>
            <person name="Kaur G."/>
            <person name="Nair G.R."/>
            <person name="Mayilraj S."/>
        </authorList>
    </citation>
    <scope>NUCLEOTIDE SEQUENCE [LARGE SCALE GENOMIC DNA]</scope>
    <source>
        <strain evidence="11">GA-15</strain>
    </source>
</reference>
<accession>A0A177IW77</accession>
<dbReference type="InterPro" id="IPR032466">
    <property type="entry name" value="Metal_Hydrolase"/>
</dbReference>
<evidence type="ECO:0000256" key="4">
    <source>
        <dbReference type="ARBA" id="ARBA00023277"/>
    </source>
</evidence>
<feature type="binding site" evidence="8">
    <location>
        <position position="140"/>
    </location>
    <ligand>
        <name>Zn(2+)</name>
        <dbReference type="ChEBI" id="CHEBI:29105"/>
    </ligand>
</feature>
<dbReference type="InterPro" id="IPR006680">
    <property type="entry name" value="Amidohydro-rel"/>
</dbReference>
<dbReference type="PANTHER" id="PTHR11113">
    <property type="entry name" value="N-ACETYLGLUCOSAMINE-6-PHOSPHATE DEACETYLASE"/>
    <property type="match status" value="1"/>
</dbReference>
<proteinExistence type="inferred from homology"/>
<evidence type="ECO:0000256" key="2">
    <source>
        <dbReference type="ARBA" id="ARBA00022723"/>
    </source>
</evidence>